<name>M1K841_ENCCN</name>
<protein>
    <submittedName>
        <fullName evidence="2">Uncharacterized protein</fullName>
    </submittedName>
</protein>
<keyword evidence="1" id="KW-0175">Coiled coil</keyword>
<proteinExistence type="predicted"/>
<dbReference type="VEuPathDB" id="MicrosporidiaDB:AEWD_050830"/>
<organism evidence="2">
    <name type="scientific">Encephalitozoon cuniculi</name>
    <name type="common">Microsporidian parasite</name>
    <dbReference type="NCBI Taxonomy" id="6035"/>
    <lineage>
        <taxon>Eukaryota</taxon>
        <taxon>Fungi</taxon>
        <taxon>Fungi incertae sedis</taxon>
        <taxon>Microsporidia</taxon>
        <taxon>Unikaryonidae</taxon>
        <taxon>Encephalitozoon</taxon>
    </lineage>
</organism>
<dbReference type="VEuPathDB" id="MicrosporidiaDB:ECU05_0850"/>
<dbReference type="VEuPathDB" id="MicrosporidiaDB:AEWQ_050830"/>
<dbReference type="EMBL" id="KC513607">
    <property type="protein sequence ID" value="AGE95417.1"/>
    <property type="molecule type" value="Genomic_DNA"/>
</dbReference>
<reference evidence="2" key="1">
    <citation type="journal article" date="2013" name="Eukaryot. Cell">
        <title>Extremely Reduced Levels of Heterozygosity in the Vertebrate Pathogen Encephalitozoon cuniculi.</title>
        <authorList>
            <person name="Selman M."/>
            <person name="Sak B."/>
            <person name="Kvac M."/>
            <person name="Farinelli L."/>
            <person name="Weiss L.M."/>
            <person name="Corradi N."/>
        </authorList>
    </citation>
    <scope>NUCLEOTIDE SEQUENCE</scope>
</reference>
<evidence type="ECO:0000256" key="1">
    <source>
        <dbReference type="SAM" id="Coils"/>
    </source>
</evidence>
<dbReference type="VEuPathDB" id="MicrosporidiaDB:M970_050830"/>
<gene>
    <name evidence="2" type="ORF">ECU05_0850</name>
</gene>
<dbReference type="VEuPathDB" id="MicrosporidiaDB:AEWR_050830"/>
<evidence type="ECO:0000313" key="2">
    <source>
        <dbReference type="EMBL" id="AGE95417.1"/>
    </source>
</evidence>
<sequence>MQDYVPSLPSQLGRSPFSGFEVPEFILVFLAMGTALIVVMEEKIKNLEEKLLVLEQLRKKAESFRLMNESIRRYMNRVEALDTRIRAIDAQIVNYDLVDLLSEETIDISSMNLETVVSVMKDILCAISQFKEDGSADYLERCSDLWKRVRKIGFLRLNEAIYRSTESLMMDPSFGEFVRLLDRNLVHRIQVKVLQSRKAECLRKSAYIRSNKEFLFRSMVQQELHMFLRLFPWESKEIYNRLMDFEEERPLVNSGLFECFSFSVLKEYFESCTLEELESLRSRLSADLKRKAPGISVEGEAGQDGEFYANVLVLVSVRHYLSSKQAHCAQDEVVEI</sequence>
<dbReference type="AlphaFoldDB" id="M1K841"/>
<feature type="coiled-coil region" evidence="1">
    <location>
        <begin position="37"/>
        <end position="91"/>
    </location>
</feature>
<accession>M1K841</accession>